<evidence type="ECO:0000256" key="2">
    <source>
        <dbReference type="ARBA" id="ARBA00023136"/>
    </source>
</evidence>
<dbReference type="GO" id="GO:0005911">
    <property type="term" value="C:cell-cell junction"/>
    <property type="evidence" value="ECO:0000318"/>
    <property type="project" value="GO_Central"/>
</dbReference>
<dbReference type="Gene3D" id="2.60.40.10">
    <property type="entry name" value="Immunoglobulins"/>
    <property type="match status" value="5"/>
</dbReference>
<keyword evidence="8" id="KW-1185">Reference proteome</keyword>
<comment type="subcellular location">
    <subcellularLocation>
        <location evidence="1">Membrane</location>
        <topology evidence="1">Single-pass type I membrane protein</topology>
    </subcellularLocation>
</comment>
<dbReference type="GO" id="GO:0050839">
    <property type="term" value="F:cell adhesion molecule binding"/>
    <property type="evidence" value="ECO:0000318"/>
    <property type="project" value="GO_Central"/>
</dbReference>
<evidence type="ECO:0000259" key="6">
    <source>
        <dbReference type="PROSITE" id="PS50835"/>
    </source>
</evidence>
<dbReference type="CDD" id="cd00096">
    <property type="entry name" value="Ig"/>
    <property type="match status" value="1"/>
</dbReference>
<keyword evidence="4" id="KW-0325">Glycoprotein</keyword>
<dbReference type="EnsemblMetazoa" id="XM_030978549">
    <property type="protein sequence ID" value="XP_030834409"/>
    <property type="gene ID" value="LOC105439584"/>
</dbReference>
<dbReference type="PROSITE" id="PS50835">
    <property type="entry name" value="IG_LIKE"/>
    <property type="match status" value="5"/>
</dbReference>
<reference evidence="7" key="2">
    <citation type="submission" date="2021-01" db="UniProtKB">
        <authorList>
            <consortium name="EnsemblMetazoa"/>
        </authorList>
    </citation>
    <scope>IDENTIFICATION</scope>
</reference>
<dbReference type="InterPro" id="IPR051275">
    <property type="entry name" value="Cell_adhesion_signaling"/>
</dbReference>
<protein>
    <recommendedName>
        <fullName evidence="6">Ig-like domain-containing protein</fullName>
    </recommendedName>
</protein>
<dbReference type="SMART" id="SM00408">
    <property type="entry name" value="IGc2"/>
    <property type="match status" value="2"/>
</dbReference>
<evidence type="ECO:0000256" key="4">
    <source>
        <dbReference type="ARBA" id="ARBA00023180"/>
    </source>
</evidence>
<dbReference type="GO" id="GO:0098609">
    <property type="term" value="P:cell-cell adhesion"/>
    <property type="evidence" value="ECO:0000318"/>
    <property type="project" value="GO_Central"/>
</dbReference>
<evidence type="ECO:0000256" key="3">
    <source>
        <dbReference type="ARBA" id="ARBA00023157"/>
    </source>
</evidence>
<dbReference type="PANTHER" id="PTHR11640:SF31">
    <property type="entry name" value="IRREGULAR CHIASM C-ROUGHEST PROTEIN-RELATED"/>
    <property type="match status" value="1"/>
</dbReference>
<dbReference type="InterPro" id="IPR013783">
    <property type="entry name" value="Ig-like_fold"/>
</dbReference>
<dbReference type="PANTHER" id="PTHR11640">
    <property type="entry name" value="NEPHRIN"/>
    <property type="match status" value="1"/>
</dbReference>
<dbReference type="Pfam" id="PF13927">
    <property type="entry name" value="Ig_3"/>
    <property type="match status" value="1"/>
</dbReference>
<evidence type="ECO:0000256" key="5">
    <source>
        <dbReference type="ARBA" id="ARBA00023319"/>
    </source>
</evidence>
<dbReference type="Pfam" id="PF07679">
    <property type="entry name" value="I-set"/>
    <property type="match status" value="1"/>
</dbReference>
<evidence type="ECO:0000256" key="1">
    <source>
        <dbReference type="ARBA" id="ARBA00004479"/>
    </source>
</evidence>
<dbReference type="InterPro" id="IPR003598">
    <property type="entry name" value="Ig_sub2"/>
</dbReference>
<dbReference type="InterPro" id="IPR007110">
    <property type="entry name" value="Ig-like_dom"/>
</dbReference>
<keyword evidence="5" id="KW-0393">Immunoglobulin domain</keyword>
<dbReference type="AlphaFoldDB" id="A0A7M7NCD5"/>
<dbReference type="GO" id="GO:0005886">
    <property type="term" value="C:plasma membrane"/>
    <property type="evidence" value="ECO:0000318"/>
    <property type="project" value="GO_Central"/>
</dbReference>
<dbReference type="SUPFAM" id="SSF48726">
    <property type="entry name" value="Immunoglobulin"/>
    <property type="match status" value="6"/>
</dbReference>
<organism evidence="7 8">
    <name type="scientific">Strongylocentrotus purpuratus</name>
    <name type="common">Purple sea urchin</name>
    <dbReference type="NCBI Taxonomy" id="7668"/>
    <lineage>
        <taxon>Eukaryota</taxon>
        <taxon>Metazoa</taxon>
        <taxon>Echinodermata</taxon>
        <taxon>Eleutherozoa</taxon>
        <taxon>Echinozoa</taxon>
        <taxon>Echinoidea</taxon>
        <taxon>Euechinoidea</taxon>
        <taxon>Echinacea</taxon>
        <taxon>Camarodonta</taxon>
        <taxon>Echinidea</taxon>
        <taxon>Strongylocentrotidae</taxon>
        <taxon>Strongylocentrotus</taxon>
    </lineage>
</organism>
<dbReference type="GeneID" id="105439584"/>
<feature type="domain" description="Ig-like" evidence="6">
    <location>
        <begin position="360"/>
        <end position="466"/>
    </location>
</feature>
<proteinExistence type="predicted"/>
<dbReference type="InterPro" id="IPR013162">
    <property type="entry name" value="CD80_C2-set"/>
</dbReference>
<dbReference type="InterPro" id="IPR013098">
    <property type="entry name" value="Ig_I-set"/>
</dbReference>
<feature type="domain" description="Ig-like" evidence="6">
    <location>
        <begin position="476"/>
        <end position="567"/>
    </location>
</feature>
<reference evidence="8" key="1">
    <citation type="submission" date="2015-02" db="EMBL/GenBank/DDBJ databases">
        <title>Genome sequencing for Strongylocentrotus purpuratus.</title>
        <authorList>
            <person name="Murali S."/>
            <person name="Liu Y."/>
            <person name="Vee V."/>
            <person name="English A."/>
            <person name="Wang M."/>
            <person name="Skinner E."/>
            <person name="Han Y."/>
            <person name="Muzny D.M."/>
            <person name="Worley K.C."/>
            <person name="Gibbs R.A."/>
        </authorList>
    </citation>
    <scope>NUCLEOTIDE SEQUENCE</scope>
</reference>
<dbReference type="SMART" id="SM00409">
    <property type="entry name" value="IG"/>
    <property type="match status" value="4"/>
</dbReference>
<dbReference type="RefSeq" id="XP_030834409.1">
    <property type="nucleotide sequence ID" value="XM_030978549.1"/>
</dbReference>
<feature type="domain" description="Ig-like" evidence="6">
    <location>
        <begin position="249"/>
        <end position="349"/>
    </location>
</feature>
<keyword evidence="3" id="KW-1015">Disulfide bond</keyword>
<feature type="domain" description="Ig-like" evidence="6">
    <location>
        <begin position="50"/>
        <end position="147"/>
    </location>
</feature>
<dbReference type="InterPro" id="IPR036179">
    <property type="entry name" value="Ig-like_dom_sf"/>
</dbReference>
<dbReference type="OrthoDB" id="10012075at2759"/>
<evidence type="ECO:0000313" key="7">
    <source>
        <dbReference type="EnsemblMetazoa" id="XP_030834409"/>
    </source>
</evidence>
<keyword evidence="2" id="KW-0472">Membrane</keyword>
<dbReference type="Proteomes" id="UP000007110">
    <property type="component" value="Unassembled WGS sequence"/>
</dbReference>
<dbReference type="InParanoid" id="A0A7M7NCD5"/>
<dbReference type="KEGG" id="spu:105439584"/>
<feature type="domain" description="Ig-like" evidence="6">
    <location>
        <begin position="576"/>
        <end position="670"/>
    </location>
</feature>
<accession>A0A7M7NCD5</accession>
<dbReference type="OMA" id="KRWAIST"/>
<dbReference type="InterPro" id="IPR003599">
    <property type="entry name" value="Ig_sub"/>
</dbReference>
<evidence type="ECO:0000313" key="8">
    <source>
        <dbReference type="Proteomes" id="UP000007110"/>
    </source>
</evidence>
<sequence length="688" mass="76041">MNQADQGLRDTKSTLQLIPKRRHHTQLLRCVALAGTNQNQTEVRVIVYVPPVIESFFVRRIPIGQRGVNAIFTCTSDGRPPCSIAWLCNDTKVTNDTRHQIYHSLQQEDTSMSSILIISHISAEDDGNYTCLTETRLGNDSSTITFSYSDQSDIIRGDSYISLKTATITPSVNNQGKRLLCVALHPELPDIRHCAVYLNVQGPPDDVKMTALDDLHDGIETNVSCRAFNGYPASLIHWYIGTRNVTPIPTLLSITNGRTENGYKNGKSVSITYGRTLNLTCSVQGARPPAELEWQVPEEVQVRLGGQFNAVHSDAYVSQRVVSVTPSRDDGNKIFRCVASHRELDNGLQLFIRLDVQVPPSNLLLTAYGSITNNAKESRSVNVFECSATSFTCKSIGSSPTALISWILASDDDLGSTTSTSTTNKADQGLRDTNSTLQLIPKRIHHNQLLICVASAGMNQRQAEVRVIVYGPPDPPQLNGTEGLQGGVSSNVTCTSNNGYPAPTFHWYLRSKNVTKGSDTQTLRNRNHRIDATSIFNFTPTIDDHGELLVCQVFQPNATSMKSRRISAVLNVLYSPVIVDYSVRRFSSGQHSVDAILTCTSDSRPLASITWFLNDRELINGTRHHIYHSQAQEDTLKSSILNIVNISAEDDGNYTCLAETRLWKDSATITFLYSGKPSIITPRRIDVK</sequence>
<name>A0A7M7NCD5_STRPU</name>
<dbReference type="Pfam" id="PF08205">
    <property type="entry name" value="C2-set_2"/>
    <property type="match status" value="3"/>
</dbReference>